<comment type="caution">
    <text evidence="2">The sequence shown here is derived from an EMBL/GenBank/DDBJ whole genome shotgun (WGS) entry which is preliminary data.</text>
</comment>
<dbReference type="Gene3D" id="3.20.20.80">
    <property type="entry name" value="Glycosidases"/>
    <property type="match status" value="1"/>
</dbReference>
<evidence type="ECO:0000256" key="1">
    <source>
        <dbReference type="SAM" id="MobiDB-lite"/>
    </source>
</evidence>
<gene>
    <name evidence="2" type="ORF">P7K49_028953</name>
</gene>
<evidence type="ECO:0000313" key="2">
    <source>
        <dbReference type="EMBL" id="KAK2092425.1"/>
    </source>
</evidence>
<name>A0ABQ9U6Q2_SAGOE</name>
<proteinExistence type="predicted"/>
<dbReference type="SUPFAM" id="SSF51445">
    <property type="entry name" value="(Trans)glycosidases"/>
    <property type="match status" value="1"/>
</dbReference>
<protein>
    <submittedName>
        <fullName evidence="2">Uncharacterized protein</fullName>
    </submittedName>
</protein>
<organism evidence="2 3">
    <name type="scientific">Saguinus oedipus</name>
    <name type="common">Cotton-top tamarin</name>
    <name type="synonym">Oedipomidas oedipus</name>
    <dbReference type="NCBI Taxonomy" id="9490"/>
    <lineage>
        <taxon>Eukaryota</taxon>
        <taxon>Metazoa</taxon>
        <taxon>Chordata</taxon>
        <taxon>Craniata</taxon>
        <taxon>Vertebrata</taxon>
        <taxon>Euteleostomi</taxon>
        <taxon>Mammalia</taxon>
        <taxon>Eutheria</taxon>
        <taxon>Euarchontoglires</taxon>
        <taxon>Primates</taxon>
        <taxon>Haplorrhini</taxon>
        <taxon>Platyrrhini</taxon>
        <taxon>Cebidae</taxon>
        <taxon>Callitrichinae</taxon>
        <taxon>Saguinus</taxon>
    </lineage>
</organism>
<feature type="region of interest" description="Disordered" evidence="1">
    <location>
        <begin position="63"/>
        <end position="90"/>
    </location>
</feature>
<dbReference type="InterPro" id="IPR017853">
    <property type="entry name" value="GH"/>
</dbReference>
<dbReference type="EMBL" id="JASSZA010000015">
    <property type="protein sequence ID" value="KAK2092425.1"/>
    <property type="molecule type" value="Genomic_DNA"/>
</dbReference>
<reference evidence="2 3" key="1">
    <citation type="submission" date="2023-05" db="EMBL/GenBank/DDBJ databases">
        <title>B98-5 Cell Line De Novo Hybrid Assembly: An Optical Mapping Approach.</title>
        <authorList>
            <person name="Kananen K."/>
            <person name="Auerbach J.A."/>
            <person name="Kautto E."/>
            <person name="Blachly J.S."/>
        </authorList>
    </citation>
    <scope>NUCLEOTIDE SEQUENCE [LARGE SCALE GENOMIC DNA]</scope>
    <source>
        <strain evidence="2">B95-8</strain>
        <tissue evidence="2">Cell line</tissue>
    </source>
</reference>
<dbReference type="Proteomes" id="UP001266305">
    <property type="component" value="Unassembled WGS sequence"/>
</dbReference>
<evidence type="ECO:0000313" key="3">
    <source>
        <dbReference type="Proteomes" id="UP001266305"/>
    </source>
</evidence>
<sequence>MPENPAGHDDALRSRCDRGEAELAEIIRFWLTKGVDGFSFDAVKFLLEAKHLRDEIQVNKTQIPSEGSLEESFSDKGSEDMDIAGSTKGHTIEDIDSCNSIISHKLK</sequence>
<keyword evidence="3" id="KW-1185">Reference proteome</keyword>
<accession>A0ABQ9U6Q2</accession>